<name>A0A5S9XQ66_ARATH</name>
<evidence type="ECO:0000313" key="1">
    <source>
        <dbReference type="EMBL" id="CAA0393898.1"/>
    </source>
</evidence>
<dbReference type="OrthoDB" id="1112564at2759"/>
<accession>A0A5S9XQ66</accession>
<dbReference type="AlphaFoldDB" id="A0A5S9XQ66"/>
<evidence type="ECO:0000313" key="2">
    <source>
        <dbReference type="Proteomes" id="UP000434276"/>
    </source>
</evidence>
<proteinExistence type="predicted"/>
<reference evidence="1 2" key="1">
    <citation type="submission" date="2019-12" db="EMBL/GenBank/DDBJ databases">
        <authorList>
            <person name="Jiao W.-B."/>
            <person name="Schneeberger K."/>
        </authorList>
    </citation>
    <scope>NUCLEOTIDE SEQUENCE [LARGE SCALE GENOMIC DNA]</scope>
    <source>
        <strain evidence="2">cv. C24</strain>
    </source>
</reference>
<dbReference type="Proteomes" id="UP000434276">
    <property type="component" value="Unassembled WGS sequence"/>
</dbReference>
<gene>
    <name evidence="1" type="ORF">C24_LOCUS17232</name>
</gene>
<dbReference type="EMBL" id="CACSHJ010000095">
    <property type="protein sequence ID" value="CAA0393898.1"/>
    <property type="molecule type" value="Genomic_DNA"/>
</dbReference>
<organism evidence="1 2">
    <name type="scientific">Arabidopsis thaliana</name>
    <name type="common">Mouse-ear cress</name>
    <dbReference type="NCBI Taxonomy" id="3702"/>
    <lineage>
        <taxon>Eukaryota</taxon>
        <taxon>Viridiplantae</taxon>
        <taxon>Streptophyta</taxon>
        <taxon>Embryophyta</taxon>
        <taxon>Tracheophyta</taxon>
        <taxon>Spermatophyta</taxon>
        <taxon>Magnoliopsida</taxon>
        <taxon>eudicotyledons</taxon>
        <taxon>Gunneridae</taxon>
        <taxon>Pentapetalae</taxon>
        <taxon>rosids</taxon>
        <taxon>malvids</taxon>
        <taxon>Brassicales</taxon>
        <taxon>Brassicaceae</taxon>
        <taxon>Camelineae</taxon>
        <taxon>Arabidopsis</taxon>
    </lineage>
</organism>
<sequence>MRDFQMSEPTESPEEHQPGFFCVFEIYFKGCGLTFPLPEALVRYLSALEIALPQLTPNLLRTILGIIIIAAEAGYVIGVPKLNELLSVRSASKKVGYFSTYLNANRNLISHLPNKDENWHHPWFLVKKSPASIGNLADLLPTQWTT</sequence>
<protein>
    <submittedName>
        <fullName evidence="1">Uncharacterized protein</fullName>
    </submittedName>
</protein>